<evidence type="ECO:0000259" key="3">
    <source>
        <dbReference type="PROSITE" id="PS51186"/>
    </source>
</evidence>
<evidence type="ECO:0000256" key="2">
    <source>
        <dbReference type="ARBA" id="ARBA00023315"/>
    </source>
</evidence>
<dbReference type="InterPro" id="IPR050832">
    <property type="entry name" value="Bact_Acetyltransf"/>
</dbReference>
<feature type="domain" description="N-acetyltransferase" evidence="3">
    <location>
        <begin position="5"/>
        <end position="186"/>
    </location>
</feature>
<keyword evidence="2" id="KW-0012">Acyltransferase</keyword>
<accession>A0ABR7WGE3</accession>
<organism evidence="4 5">
    <name type="scientific">Gordonia hankookensis</name>
    <dbReference type="NCBI Taxonomy" id="589403"/>
    <lineage>
        <taxon>Bacteria</taxon>
        <taxon>Bacillati</taxon>
        <taxon>Actinomycetota</taxon>
        <taxon>Actinomycetes</taxon>
        <taxon>Mycobacteriales</taxon>
        <taxon>Gordoniaceae</taxon>
        <taxon>Gordonia</taxon>
    </lineage>
</organism>
<proteinExistence type="predicted"/>
<dbReference type="Pfam" id="PF00583">
    <property type="entry name" value="Acetyltransf_1"/>
    <property type="match status" value="1"/>
</dbReference>
<dbReference type="InterPro" id="IPR016181">
    <property type="entry name" value="Acyl_CoA_acyltransferase"/>
</dbReference>
<keyword evidence="5" id="KW-1185">Reference proteome</keyword>
<evidence type="ECO:0000313" key="5">
    <source>
        <dbReference type="Proteomes" id="UP000602395"/>
    </source>
</evidence>
<dbReference type="PANTHER" id="PTHR43877">
    <property type="entry name" value="AMINOALKYLPHOSPHONATE N-ACETYLTRANSFERASE-RELATED-RELATED"/>
    <property type="match status" value="1"/>
</dbReference>
<sequence length="186" mass="20021">MSVAALIETVTDPARASAVAEVAAATFPLACPPHSTPEDIAGFIRENLRPERFAAYIHSPDSDVLTARDGVGGPIVGYALIHHCAPAHPDVAAVITARPVTEISKMYVAPDHHAHGRDTPPSHELMRAALDLARERGSVLAWLGVNQENVRALRFYAKMGFTRAGVKTFDLNGSIEHDFIMAQPLN</sequence>
<name>A0ABR7WGE3_9ACTN</name>
<comment type="caution">
    <text evidence="4">The sequence shown here is derived from an EMBL/GenBank/DDBJ whole genome shotgun (WGS) entry which is preliminary data.</text>
</comment>
<reference evidence="4 5" key="1">
    <citation type="submission" date="2020-09" db="EMBL/GenBank/DDBJ databases">
        <title>Novel species in genus Gordonia.</title>
        <authorList>
            <person name="Zhang G."/>
        </authorList>
    </citation>
    <scope>NUCLEOTIDE SEQUENCE [LARGE SCALE GENOMIC DNA]</scope>
    <source>
        <strain evidence="4 5">ON-33</strain>
    </source>
</reference>
<keyword evidence="1" id="KW-0808">Transferase</keyword>
<dbReference type="PROSITE" id="PS51186">
    <property type="entry name" value="GNAT"/>
    <property type="match status" value="1"/>
</dbReference>
<dbReference type="SUPFAM" id="SSF55729">
    <property type="entry name" value="Acyl-CoA N-acyltransferases (Nat)"/>
    <property type="match status" value="1"/>
</dbReference>
<dbReference type="CDD" id="cd04301">
    <property type="entry name" value="NAT_SF"/>
    <property type="match status" value="1"/>
</dbReference>
<dbReference type="Proteomes" id="UP000602395">
    <property type="component" value="Unassembled WGS sequence"/>
</dbReference>
<dbReference type="Gene3D" id="3.40.630.30">
    <property type="match status" value="1"/>
</dbReference>
<protein>
    <submittedName>
        <fullName evidence="4">GNAT family N-acetyltransferase</fullName>
    </submittedName>
</protein>
<dbReference type="InterPro" id="IPR000182">
    <property type="entry name" value="GNAT_dom"/>
</dbReference>
<dbReference type="RefSeq" id="WP_164308000.1">
    <property type="nucleotide sequence ID" value="NZ_BAABAD010000004.1"/>
</dbReference>
<gene>
    <name evidence="4" type="ORF">IDF66_19870</name>
</gene>
<evidence type="ECO:0000313" key="4">
    <source>
        <dbReference type="EMBL" id="MBD1321844.1"/>
    </source>
</evidence>
<dbReference type="EMBL" id="JACWMS010000004">
    <property type="protein sequence ID" value="MBD1321844.1"/>
    <property type="molecule type" value="Genomic_DNA"/>
</dbReference>
<evidence type="ECO:0000256" key="1">
    <source>
        <dbReference type="ARBA" id="ARBA00022679"/>
    </source>
</evidence>